<dbReference type="Gene3D" id="1.10.110.10">
    <property type="entry name" value="Plant lipid-transfer and hydrophobic proteins"/>
    <property type="match status" value="1"/>
</dbReference>
<dbReference type="SUPFAM" id="SSF47699">
    <property type="entry name" value="Bifunctional inhibitor/lipid-transfer protein/seed storage 2S albumin"/>
    <property type="match status" value="1"/>
</dbReference>
<organism evidence="8 9">
    <name type="scientific">Eragrostis curvula</name>
    <name type="common">weeping love grass</name>
    <dbReference type="NCBI Taxonomy" id="38414"/>
    <lineage>
        <taxon>Eukaryota</taxon>
        <taxon>Viridiplantae</taxon>
        <taxon>Streptophyta</taxon>
        <taxon>Embryophyta</taxon>
        <taxon>Tracheophyta</taxon>
        <taxon>Spermatophyta</taxon>
        <taxon>Magnoliopsida</taxon>
        <taxon>Liliopsida</taxon>
        <taxon>Poales</taxon>
        <taxon>Poaceae</taxon>
        <taxon>PACMAD clade</taxon>
        <taxon>Chloridoideae</taxon>
        <taxon>Eragrostideae</taxon>
        <taxon>Eragrostidinae</taxon>
        <taxon>Eragrostis</taxon>
    </lineage>
</organism>
<dbReference type="Proteomes" id="UP000324897">
    <property type="component" value="Unassembled WGS sequence"/>
</dbReference>
<feature type="domain" description="Bifunctional inhibitor/plant lipid transfer protein/seed storage helical" evidence="7">
    <location>
        <begin position="59"/>
        <end position="141"/>
    </location>
</feature>
<dbReference type="Gramene" id="TVU03923">
    <property type="protein sequence ID" value="TVU03923"/>
    <property type="gene ID" value="EJB05_50533"/>
</dbReference>
<reference evidence="8 9" key="1">
    <citation type="journal article" date="2019" name="Sci. Rep.">
        <title>A high-quality genome of Eragrostis curvula grass provides insights into Poaceae evolution and supports new strategies to enhance forage quality.</title>
        <authorList>
            <person name="Carballo J."/>
            <person name="Santos B.A.C.M."/>
            <person name="Zappacosta D."/>
            <person name="Garbus I."/>
            <person name="Selva J.P."/>
            <person name="Gallo C.A."/>
            <person name="Diaz A."/>
            <person name="Albertini E."/>
            <person name="Caccamo M."/>
            <person name="Echenique V."/>
        </authorList>
    </citation>
    <scope>NUCLEOTIDE SEQUENCE [LARGE SCALE GENOMIC DNA]</scope>
    <source>
        <strain evidence="9">cv. Victoria</strain>
        <tissue evidence="8">Leaf</tissue>
    </source>
</reference>
<sequence>MTTNKALHLLLLTFFFSVIIPALKPSSASAITGLPQHLRPLPRRFPPFRGAPPPPPPPPPSCFVPLLPMSACVFFLTNTSGVSAPTPACCDALESMLADASDIICLCHVLDDDIDDYTVVANPINVTLALLLPAACGAALPIRAIHMCSLERVPPMNDESRQSAPPRIAGAVPNS</sequence>
<evidence type="ECO:0000256" key="6">
    <source>
        <dbReference type="SAM" id="SignalP"/>
    </source>
</evidence>
<evidence type="ECO:0000256" key="5">
    <source>
        <dbReference type="SAM" id="MobiDB-lite"/>
    </source>
</evidence>
<evidence type="ECO:0000259" key="7">
    <source>
        <dbReference type="Pfam" id="PF14368"/>
    </source>
</evidence>
<evidence type="ECO:0000256" key="3">
    <source>
        <dbReference type="ARBA" id="ARBA00023157"/>
    </source>
</evidence>
<feature type="non-terminal residue" evidence="8">
    <location>
        <position position="1"/>
    </location>
</feature>
<dbReference type="AlphaFoldDB" id="A0A5J9SY37"/>
<keyword evidence="4" id="KW-0325">Glycoprotein</keyword>
<comment type="caution">
    <text evidence="8">The sequence shown here is derived from an EMBL/GenBank/DDBJ whole genome shotgun (WGS) entry which is preliminary data.</text>
</comment>
<evidence type="ECO:0000313" key="9">
    <source>
        <dbReference type="Proteomes" id="UP000324897"/>
    </source>
</evidence>
<name>A0A5J9SY37_9POAL</name>
<dbReference type="OrthoDB" id="679615at2759"/>
<evidence type="ECO:0000256" key="4">
    <source>
        <dbReference type="ARBA" id="ARBA00023180"/>
    </source>
</evidence>
<proteinExistence type="inferred from homology"/>
<evidence type="ECO:0000256" key="2">
    <source>
        <dbReference type="ARBA" id="ARBA00022729"/>
    </source>
</evidence>
<dbReference type="InterPro" id="IPR016140">
    <property type="entry name" value="Bifunc_inhib/LTP/seed_store"/>
</dbReference>
<protein>
    <recommendedName>
        <fullName evidence="7">Bifunctional inhibitor/plant lipid transfer protein/seed storage helical domain-containing protein</fullName>
    </recommendedName>
</protein>
<feature type="signal peptide" evidence="6">
    <location>
        <begin position="1"/>
        <end position="30"/>
    </location>
</feature>
<dbReference type="InterPro" id="IPR043325">
    <property type="entry name" value="LTSS"/>
</dbReference>
<dbReference type="EMBL" id="RWGY01000129">
    <property type="protein sequence ID" value="TVU03923.1"/>
    <property type="molecule type" value="Genomic_DNA"/>
</dbReference>
<feature type="region of interest" description="Disordered" evidence="5">
    <location>
        <begin position="156"/>
        <end position="175"/>
    </location>
</feature>
<gene>
    <name evidence="8" type="ORF">EJB05_50533</name>
</gene>
<keyword evidence="3" id="KW-1015">Disulfide bond</keyword>
<feature type="chain" id="PRO_5023837004" description="Bifunctional inhibitor/plant lipid transfer protein/seed storage helical domain-containing protein" evidence="6">
    <location>
        <begin position="31"/>
        <end position="175"/>
    </location>
</feature>
<dbReference type="CDD" id="cd00010">
    <property type="entry name" value="AAI_LTSS"/>
    <property type="match status" value="1"/>
</dbReference>
<evidence type="ECO:0000256" key="1">
    <source>
        <dbReference type="ARBA" id="ARBA00009748"/>
    </source>
</evidence>
<evidence type="ECO:0000313" key="8">
    <source>
        <dbReference type="EMBL" id="TVU03923.1"/>
    </source>
</evidence>
<dbReference type="PANTHER" id="PTHR33044">
    <property type="entry name" value="BIFUNCTIONAL INHIBITOR/LIPID-TRANSFER PROTEIN/SEED STORAGE 2S ALBUMIN SUPERFAMILY PROTEIN-RELATED"/>
    <property type="match status" value="1"/>
</dbReference>
<comment type="similarity">
    <text evidence="1">Belongs to the plant LTP family.</text>
</comment>
<dbReference type="Pfam" id="PF14368">
    <property type="entry name" value="LTP_2"/>
    <property type="match status" value="1"/>
</dbReference>
<dbReference type="InterPro" id="IPR036312">
    <property type="entry name" value="Bifun_inhib/LTP/seed_sf"/>
</dbReference>
<accession>A0A5J9SY37</accession>
<keyword evidence="9" id="KW-1185">Reference proteome</keyword>
<keyword evidence="2 6" id="KW-0732">Signal</keyword>